<dbReference type="PROSITE" id="PS50923">
    <property type="entry name" value="SUSHI"/>
    <property type="match status" value="1"/>
</dbReference>
<dbReference type="PANTHER" id="PTHR45785">
    <property type="entry name" value="COMPLEMENT FACTOR H-RELATED"/>
    <property type="match status" value="1"/>
</dbReference>
<evidence type="ECO:0000256" key="4">
    <source>
        <dbReference type="PROSITE-ProRule" id="PRU00302"/>
    </source>
</evidence>
<dbReference type="InterPro" id="IPR051503">
    <property type="entry name" value="ComplSys_Reg/VirEntry_Med"/>
</dbReference>
<dbReference type="GO" id="GO:0005615">
    <property type="term" value="C:extracellular space"/>
    <property type="evidence" value="ECO:0007669"/>
    <property type="project" value="TreeGrafter"/>
</dbReference>
<evidence type="ECO:0000313" key="6">
    <source>
        <dbReference type="EMBL" id="OWK08129.1"/>
    </source>
</evidence>
<dbReference type="GO" id="GO:0001851">
    <property type="term" value="F:complement component C3b binding"/>
    <property type="evidence" value="ECO:0007669"/>
    <property type="project" value="TreeGrafter"/>
</dbReference>
<dbReference type="FunFam" id="2.10.70.10:FF:000060">
    <property type="entry name" value="Complement inhibitory factor H"/>
    <property type="match status" value="1"/>
</dbReference>
<proteinExistence type="predicted"/>
<keyword evidence="1 4" id="KW-0768">Sushi</keyword>
<dbReference type="InterPro" id="IPR000436">
    <property type="entry name" value="Sushi_SCR_CCP_dom"/>
</dbReference>
<dbReference type="SUPFAM" id="SSF57535">
    <property type="entry name" value="Complement control module/SCR domain"/>
    <property type="match status" value="2"/>
</dbReference>
<evidence type="ECO:0000313" key="7">
    <source>
        <dbReference type="Proteomes" id="UP000242450"/>
    </source>
</evidence>
<dbReference type="Proteomes" id="UP000242450">
    <property type="component" value="Chromosome 14"/>
</dbReference>
<organism evidence="6 7">
    <name type="scientific">Cervus elaphus hippelaphus</name>
    <name type="common">European red deer</name>
    <dbReference type="NCBI Taxonomy" id="46360"/>
    <lineage>
        <taxon>Eukaryota</taxon>
        <taxon>Metazoa</taxon>
        <taxon>Chordata</taxon>
        <taxon>Craniata</taxon>
        <taxon>Vertebrata</taxon>
        <taxon>Euteleostomi</taxon>
        <taxon>Mammalia</taxon>
        <taxon>Eutheria</taxon>
        <taxon>Laurasiatheria</taxon>
        <taxon>Artiodactyla</taxon>
        <taxon>Ruminantia</taxon>
        <taxon>Pecora</taxon>
        <taxon>Cervidae</taxon>
        <taxon>Cervinae</taxon>
        <taxon>Cervus</taxon>
    </lineage>
</organism>
<evidence type="ECO:0000256" key="3">
    <source>
        <dbReference type="ARBA" id="ARBA00023157"/>
    </source>
</evidence>
<evidence type="ECO:0000256" key="1">
    <source>
        <dbReference type="ARBA" id="ARBA00022659"/>
    </source>
</evidence>
<dbReference type="PANTHER" id="PTHR45785:SF7">
    <property type="entry name" value="COMPLEMENT FACTOR H"/>
    <property type="match status" value="1"/>
</dbReference>
<dbReference type="AlphaFoldDB" id="A0A212CQ10"/>
<dbReference type="Gene3D" id="2.10.70.10">
    <property type="entry name" value="Complement Module, domain 1"/>
    <property type="match status" value="2"/>
</dbReference>
<dbReference type="InterPro" id="IPR035976">
    <property type="entry name" value="Sushi/SCR/CCP_sf"/>
</dbReference>
<comment type="caution">
    <text evidence="4">Lacks conserved residue(s) required for the propagation of feature annotation.</text>
</comment>
<dbReference type="EMBL" id="MKHE01000014">
    <property type="protein sequence ID" value="OWK08129.1"/>
    <property type="molecule type" value="Genomic_DNA"/>
</dbReference>
<comment type="caution">
    <text evidence="6">The sequence shown here is derived from an EMBL/GenBank/DDBJ whole genome shotgun (WGS) entry which is preliminary data.</text>
</comment>
<evidence type="ECO:0000256" key="2">
    <source>
        <dbReference type="ARBA" id="ARBA00022729"/>
    </source>
</evidence>
<keyword evidence="7" id="KW-1185">Reference proteome</keyword>
<dbReference type="GO" id="GO:0006956">
    <property type="term" value="P:complement activation"/>
    <property type="evidence" value="ECO:0007669"/>
    <property type="project" value="TreeGrafter"/>
</dbReference>
<protein>
    <submittedName>
        <fullName evidence="6">CFH</fullName>
    </submittedName>
</protein>
<keyword evidence="2" id="KW-0732">Signal</keyword>
<dbReference type="OrthoDB" id="10051774at2759"/>
<evidence type="ECO:0000259" key="5">
    <source>
        <dbReference type="PROSITE" id="PS50923"/>
    </source>
</evidence>
<sequence>MLVEYRCQAYYELRGNRNVICRSGEWSEPPKCLGSCLFSLTLEACVISEETMRQHHIQLKWKDETKLYSKTEDSIEFMCQRGYRQVTPQHTFRTTCREGKVVYPSCRKYIG</sequence>
<feature type="domain" description="Sushi" evidence="5">
    <location>
        <begin position="1"/>
        <end position="34"/>
    </location>
</feature>
<dbReference type="CDD" id="cd00033">
    <property type="entry name" value="CCP"/>
    <property type="match status" value="1"/>
</dbReference>
<name>A0A212CQ10_CEREH</name>
<reference evidence="6 7" key="1">
    <citation type="journal article" date="2018" name="Mol. Genet. Genomics">
        <title>The red deer Cervus elaphus genome CerEla1.0: sequencing, annotating, genes, and chromosomes.</title>
        <authorList>
            <person name="Bana N.A."/>
            <person name="Nyiri A."/>
            <person name="Nagy J."/>
            <person name="Frank K."/>
            <person name="Nagy T."/>
            <person name="Steger V."/>
            <person name="Schiller M."/>
            <person name="Lakatos P."/>
            <person name="Sugar L."/>
            <person name="Horn P."/>
            <person name="Barta E."/>
            <person name="Orosz L."/>
        </authorList>
    </citation>
    <scope>NUCLEOTIDE SEQUENCE [LARGE SCALE GENOMIC DNA]</scope>
    <source>
        <strain evidence="6">Hungarian</strain>
    </source>
</reference>
<accession>A0A212CQ10</accession>
<keyword evidence="3" id="KW-1015">Disulfide bond</keyword>
<dbReference type="Pfam" id="PF00084">
    <property type="entry name" value="Sushi"/>
    <property type="match status" value="1"/>
</dbReference>
<gene>
    <name evidence="6" type="ORF">Celaphus_00010786</name>
</gene>